<protein>
    <submittedName>
        <fullName evidence="1">Uncharacterized protein</fullName>
    </submittedName>
</protein>
<evidence type="ECO:0000313" key="2">
    <source>
        <dbReference type="Proteomes" id="UP001610563"/>
    </source>
</evidence>
<gene>
    <name evidence="1" type="ORF">BJX66DRAFT_30854</name>
</gene>
<comment type="caution">
    <text evidence="1">The sequence shown here is derived from an EMBL/GenBank/DDBJ whole genome shotgun (WGS) entry which is preliminary data.</text>
</comment>
<name>A0ABR4FT69_9EURO</name>
<evidence type="ECO:0000313" key="1">
    <source>
        <dbReference type="EMBL" id="KAL2786457.1"/>
    </source>
</evidence>
<sequence length="99" mass="11310">MYSRRFPFYMYGRRMPVSIITRQSRILSCFGRRRYIIFPQSMHAAENASSSVICMTISSLHLLKSCQRGPLRTSMSLVASQQIKPEEPKVTIGPRVRGG</sequence>
<organism evidence="1 2">
    <name type="scientific">Aspergillus keveii</name>
    <dbReference type="NCBI Taxonomy" id="714993"/>
    <lineage>
        <taxon>Eukaryota</taxon>
        <taxon>Fungi</taxon>
        <taxon>Dikarya</taxon>
        <taxon>Ascomycota</taxon>
        <taxon>Pezizomycotina</taxon>
        <taxon>Eurotiomycetes</taxon>
        <taxon>Eurotiomycetidae</taxon>
        <taxon>Eurotiales</taxon>
        <taxon>Aspergillaceae</taxon>
        <taxon>Aspergillus</taxon>
        <taxon>Aspergillus subgen. Nidulantes</taxon>
    </lineage>
</organism>
<accession>A0ABR4FT69</accession>
<proteinExistence type="predicted"/>
<reference evidence="1 2" key="1">
    <citation type="submission" date="2024-07" db="EMBL/GenBank/DDBJ databases">
        <title>Section-level genome sequencing and comparative genomics of Aspergillus sections Usti and Cavernicolus.</title>
        <authorList>
            <consortium name="Lawrence Berkeley National Laboratory"/>
            <person name="Nybo J.L."/>
            <person name="Vesth T.C."/>
            <person name="Theobald S."/>
            <person name="Frisvad J.C."/>
            <person name="Larsen T.O."/>
            <person name="Kjaerboelling I."/>
            <person name="Rothschild-Mancinelli K."/>
            <person name="Lyhne E.K."/>
            <person name="Kogle M.E."/>
            <person name="Barry K."/>
            <person name="Clum A."/>
            <person name="Na H."/>
            <person name="Ledsgaard L."/>
            <person name="Lin J."/>
            <person name="Lipzen A."/>
            <person name="Kuo A."/>
            <person name="Riley R."/>
            <person name="Mondo S."/>
            <person name="Labutti K."/>
            <person name="Haridas S."/>
            <person name="Pangalinan J."/>
            <person name="Salamov A.A."/>
            <person name="Simmons B.A."/>
            <person name="Magnuson J.K."/>
            <person name="Chen J."/>
            <person name="Drula E."/>
            <person name="Henrissat B."/>
            <person name="Wiebenga A."/>
            <person name="Lubbers R.J."/>
            <person name="Gomes A.C."/>
            <person name="Makela M.R."/>
            <person name="Stajich J."/>
            <person name="Grigoriev I.V."/>
            <person name="Mortensen U.H."/>
            <person name="De Vries R.P."/>
            <person name="Baker S.E."/>
            <person name="Andersen M.R."/>
        </authorList>
    </citation>
    <scope>NUCLEOTIDE SEQUENCE [LARGE SCALE GENOMIC DNA]</scope>
    <source>
        <strain evidence="1 2">CBS 209.92</strain>
    </source>
</reference>
<dbReference type="Proteomes" id="UP001610563">
    <property type="component" value="Unassembled WGS sequence"/>
</dbReference>
<keyword evidence="2" id="KW-1185">Reference proteome</keyword>
<dbReference type="EMBL" id="JBFTWV010000117">
    <property type="protein sequence ID" value="KAL2786457.1"/>
    <property type="molecule type" value="Genomic_DNA"/>
</dbReference>